<feature type="compositionally biased region" description="Polar residues" evidence="2">
    <location>
        <begin position="383"/>
        <end position="392"/>
    </location>
</feature>
<sequence>MSIPNNESRNHNKKRRQDEDPPDTGYRPSPDAATLPPQPSSYKYTLLGDQNCVHSSDEDFMDEEDIDLLDDDVTRVWIKILGMRIGYTTLKNKLYEIWKPSQAFKLMDIENDYFLVTFRSRTDYSHVPAAGPWLVFGYYILVEPWTKDFTTAQPYPSKIIAWICLPGLPMTLYKRSLITELGECIGRVLKLDYRTETGQRGKFARMTVQINLNKPLVSKIVVNGKIQLVEYESLHTVCFNCGKYGHMNDNCPDLQPSPTTEAPPRPSEPIPAPPATIVPISESRFTPILDVNTNDPPPPALWISTNAQSSSELTRPSTSNLPAASKRVSKSKSAPPKHTSATLKKSRSSTAEQHAPTFNVHKPLQLNFADFSILSRNDHRAGSSRQVPSPTDISHLDRSKRSSIFLPENSDPNIQNVDTYMPAPNGVGELPKKPPDPVISASPTRD</sequence>
<evidence type="ECO:0000256" key="2">
    <source>
        <dbReference type="SAM" id="MobiDB-lite"/>
    </source>
</evidence>
<feature type="region of interest" description="Disordered" evidence="2">
    <location>
        <begin position="1"/>
        <end position="40"/>
    </location>
</feature>
<evidence type="ECO:0000259" key="3">
    <source>
        <dbReference type="PROSITE" id="PS50158"/>
    </source>
</evidence>
<keyword evidence="1" id="KW-0863">Zinc-finger</keyword>
<dbReference type="PROSITE" id="PS50158">
    <property type="entry name" value="ZF_CCHC"/>
    <property type="match status" value="1"/>
</dbReference>
<dbReference type="EMBL" id="JBBPBM010000262">
    <property type="protein sequence ID" value="KAK8498409.1"/>
    <property type="molecule type" value="Genomic_DNA"/>
</dbReference>
<organism evidence="4 5">
    <name type="scientific">Hibiscus sabdariffa</name>
    <name type="common">roselle</name>
    <dbReference type="NCBI Taxonomy" id="183260"/>
    <lineage>
        <taxon>Eukaryota</taxon>
        <taxon>Viridiplantae</taxon>
        <taxon>Streptophyta</taxon>
        <taxon>Embryophyta</taxon>
        <taxon>Tracheophyta</taxon>
        <taxon>Spermatophyta</taxon>
        <taxon>Magnoliopsida</taxon>
        <taxon>eudicotyledons</taxon>
        <taxon>Gunneridae</taxon>
        <taxon>Pentapetalae</taxon>
        <taxon>rosids</taxon>
        <taxon>malvids</taxon>
        <taxon>Malvales</taxon>
        <taxon>Malvaceae</taxon>
        <taxon>Malvoideae</taxon>
        <taxon>Hibiscus</taxon>
    </lineage>
</organism>
<feature type="compositionally biased region" description="Polar residues" evidence="2">
    <location>
        <begin position="303"/>
        <end position="321"/>
    </location>
</feature>
<proteinExistence type="predicted"/>
<keyword evidence="5" id="KW-1185">Reference proteome</keyword>
<dbReference type="SMART" id="SM00343">
    <property type="entry name" value="ZnF_C2HC"/>
    <property type="match status" value="1"/>
</dbReference>
<reference evidence="4 5" key="1">
    <citation type="journal article" date="2024" name="G3 (Bethesda)">
        <title>Genome assembly of Hibiscus sabdariffa L. provides insights into metabolisms of medicinal natural products.</title>
        <authorList>
            <person name="Kim T."/>
        </authorList>
    </citation>
    <scope>NUCLEOTIDE SEQUENCE [LARGE SCALE GENOMIC DNA]</scope>
    <source>
        <strain evidence="4">TK-2024</strain>
        <tissue evidence="4">Old leaves</tissue>
    </source>
</reference>
<comment type="caution">
    <text evidence="4">The sequence shown here is derived from an EMBL/GenBank/DDBJ whole genome shotgun (WGS) entry which is preliminary data.</text>
</comment>
<evidence type="ECO:0000256" key="1">
    <source>
        <dbReference type="PROSITE-ProRule" id="PRU00047"/>
    </source>
</evidence>
<evidence type="ECO:0000313" key="4">
    <source>
        <dbReference type="EMBL" id="KAK8498409.1"/>
    </source>
</evidence>
<feature type="compositionally biased region" description="Low complexity" evidence="2">
    <location>
        <begin position="322"/>
        <end position="337"/>
    </location>
</feature>
<dbReference type="Gene3D" id="4.10.60.10">
    <property type="entry name" value="Zinc finger, CCHC-type"/>
    <property type="match status" value="1"/>
</dbReference>
<dbReference type="InterPro" id="IPR001878">
    <property type="entry name" value="Znf_CCHC"/>
</dbReference>
<keyword evidence="1" id="KW-0862">Zinc</keyword>
<dbReference type="SUPFAM" id="SSF57756">
    <property type="entry name" value="Retrovirus zinc finger-like domains"/>
    <property type="match status" value="1"/>
</dbReference>
<feature type="compositionally biased region" description="Pro residues" evidence="2">
    <location>
        <begin position="261"/>
        <end position="276"/>
    </location>
</feature>
<feature type="compositionally biased region" description="Polar residues" evidence="2">
    <location>
        <begin position="339"/>
        <end position="352"/>
    </location>
</feature>
<feature type="domain" description="CCHC-type" evidence="3">
    <location>
        <begin position="238"/>
        <end position="253"/>
    </location>
</feature>
<protein>
    <recommendedName>
        <fullName evidence="3">CCHC-type domain-containing protein</fullName>
    </recommendedName>
</protein>
<dbReference type="InterPro" id="IPR025558">
    <property type="entry name" value="DUF4283"/>
</dbReference>
<dbReference type="Proteomes" id="UP001472677">
    <property type="component" value="Unassembled WGS sequence"/>
</dbReference>
<dbReference type="InterPro" id="IPR040256">
    <property type="entry name" value="At4g02000-like"/>
</dbReference>
<feature type="region of interest" description="Disordered" evidence="2">
    <location>
        <begin position="252"/>
        <end position="361"/>
    </location>
</feature>
<dbReference type="Pfam" id="PF14111">
    <property type="entry name" value="DUF4283"/>
    <property type="match status" value="1"/>
</dbReference>
<dbReference type="PANTHER" id="PTHR31286:SF173">
    <property type="entry name" value="DUF4283 DOMAIN-CONTAINING PROTEIN"/>
    <property type="match status" value="1"/>
</dbReference>
<accession>A0ABR2AWS3</accession>
<keyword evidence="1" id="KW-0479">Metal-binding</keyword>
<feature type="region of interest" description="Disordered" evidence="2">
    <location>
        <begin position="379"/>
        <end position="446"/>
    </location>
</feature>
<name>A0ABR2AWS3_9ROSI</name>
<dbReference type="PANTHER" id="PTHR31286">
    <property type="entry name" value="GLYCINE-RICH CELL WALL STRUCTURAL PROTEIN 1.8-LIKE"/>
    <property type="match status" value="1"/>
</dbReference>
<gene>
    <name evidence="4" type="ORF">V6N12_073440</name>
</gene>
<dbReference type="InterPro" id="IPR036875">
    <property type="entry name" value="Znf_CCHC_sf"/>
</dbReference>
<evidence type="ECO:0000313" key="5">
    <source>
        <dbReference type="Proteomes" id="UP001472677"/>
    </source>
</evidence>